<dbReference type="SUPFAM" id="SSF52540">
    <property type="entry name" value="P-loop containing nucleoside triphosphate hydrolases"/>
    <property type="match status" value="1"/>
</dbReference>
<dbReference type="Gene3D" id="3.40.50.300">
    <property type="entry name" value="P-loop containing nucleotide triphosphate hydrolases"/>
    <property type="match status" value="1"/>
</dbReference>
<organism evidence="1 2">
    <name type="scientific">Xylaria flabelliformis</name>
    <dbReference type="NCBI Taxonomy" id="2512241"/>
    <lineage>
        <taxon>Eukaryota</taxon>
        <taxon>Fungi</taxon>
        <taxon>Dikarya</taxon>
        <taxon>Ascomycota</taxon>
        <taxon>Pezizomycotina</taxon>
        <taxon>Sordariomycetes</taxon>
        <taxon>Xylariomycetidae</taxon>
        <taxon>Xylariales</taxon>
        <taxon>Xylariaceae</taxon>
        <taxon>Xylaria</taxon>
    </lineage>
</organism>
<dbReference type="InterPro" id="IPR053137">
    <property type="entry name" value="NLR-like"/>
</dbReference>
<dbReference type="Gene3D" id="1.25.40.10">
    <property type="entry name" value="Tetratricopeptide repeat domain"/>
    <property type="match status" value="2"/>
</dbReference>
<evidence type="ECO:0000313" key="1">
    <source>
        <dbReference type="EMBL" id="TRX92750.1"/>
    </source>
</evidence>
<evidence type="ECO:0000313" key="2">
    <source>
        <dbReference type="Proteomes" id="UP000319160"/>
    </source>
</evidence>
<dbReference type="EMBL" id="VFLP01000034">
    <property type="protein sequence ID" value="TRX92750.1"/>
    <property type="molecule type" value="Genomic_DNA"/>
</dbReference>
<dbReference type="InterPro" id="IPR027417">
    <property type="entry name" value="P-loop_NTPase"/>
</dbReference>
<accession>A0A553HXS1</accession>
<protein>
    <recommendedName>
        <fullName evidence="3">NB-ARC domain-containing protein</fullName>
    </recommendedName>
</protein>
<proteinExistence type="predicted"/>
<dbReference type="InterPro" id="IPR029058">
    <property type="entry name" value="AB_hydrolase_fold"/>
</dbReference>
<comment type="caution">
    <text evidence="1">The sequence shown here is derived from an EMBL/GenBank/DDBJ whole genome shotgun (WGS) entry which is preliminary data.</text>
</comment>
<gene>
    <name evidence="1" type="ORF">FHL15_006424</name>
</gene>
<evidence type="ECO:0008006" key="3">
    <source>
        <dbReference type="Google" id="ProtNLM"/>
    </source>
</evidence>
<dbReference type="Pfam" id="PF13374">
    <property type="entry name" value="TPR_10"/>
    <property type="match status" value="1"/>
</dbReference>
<dbReference type="AlphaFoldDB" id="A0A553HXS1"/>
<dbReference type="OrthoDB" id="5086500at2759"/>
<dbReference type="SUPFAM" id="SSF53474">
    <property type="entry name" value="alpha/beta-Hydrolases"/>
    <property type="match status" value="1"/>
</dbReference>
<keyword evidence="2" id="KW-1185">Reference proteome</keyword>
<name>A0A553HXS1_9PEZI</name>
<dbReference type="STRING" id="2512241.A0A553HXS1"/>
<dbReference type="PANTHER" id="PTHR46082:SF6">
    <property type="entry name" value="AAA+ ATPASE DOMAIN-CONTAINING PROTEIN-RELATED"/>
    <property type="match status" value="1"/>
</dbReference>
<sequence length="1138" mass="127930">MPPGLVCLYEAEVDRSTDGDELVDIVAVHGLNEDSIEAWTDPTTGVNWLRDLLPKHVKTARVLTYGYDASSTLFLTSGAAVAIQRSAECLVQELYADRRFSGMLKRPIIFVCHGLGGIVVKKSLVYSSTRTAAKIDHLWDQFVSTFAILFFGTPHNCTKRSRWHALEKLSGASWQSKVLPGDRLSRSTSEDDIPFQSITAEFNPIMKQFHMFFFWEELRTTIGNRYEYIVDPSSAVIDIDNTEKAGIHAAHMQMIRFNSETMSGFRTTAEAILRYSQDAPRVVSHRWSQAIPALNKLRSNETYGLGGLAFDVHSKSPFLPNMIDAHQASTSHFCPPQDATPDFIGREDMLRSVHEALFVRGETILPNPRRKTFVIFGMGGSGKTQFCSKYANVFTIYAASKDTIKDSFCKIAKLGGLEATESAGRHYLSQLNDTWLLIIDNADDPTLDLQDLFSPGDRAHILVTTRNPDFRQAGSLGSLELKGLLENEAIQLLLTKADIQRPWDLSTIDAGKTIAKTLGYLALAIIHAGNCIYRRICELGDYLNLHASSRNMLQRRKSSTSNESIEANMVRAVYSTFDLSLKLLLREKSVRAQDASDLLKIIAFYHFEHIPMDIFTRAILNRAKATKPIPNEPFNSRILRAITDRLEPPRMFPRFLKDSHDQLDKYRVQWAIGELQSLSLISYDGRNRTYSMHPLVHAWARDSLPISERKIWASIAFTTLMESILLPPESNPDTDSEFLRDILPHVDSCLQEHELPLSLAFGDTRLKMAKIFQPTFLLIVREQILHSAKCGYILATRGRFDEAAGRLQMVKDSLLQLLGREHERSMAAMLGLAGVLWGLGRLEEAIDLQRQVVDTRTRLYGPDHEQTLQAMDQLGKSYWLHGQYQEALEIQEVTVQSAKAKLGETHSLTLGALDNLGVTLASWHRFEESAKAHREVLATRQKSLGDTHLDTLTTMSNLAMATFDLGDLDKASALMSTVYHQRQQQLGKEHPWTLWALCYLAKIRVKLGHLKEAEQMLTWGIEAGERSLSKTHLGVLMGRGELARVYSRQGKTTEAEEILLNTVQLVEASRGLAHPDSVFGRLKLADLYVVKGDTEKAMENCRLGLQRADLRLTRGHPLSQRLEALLKSLQETTASLDT</sequence>
<dbReference type="SUPFAM" id="SSF48452">
    <property type="entry name" value="TPR-like"/>
    <property type="match status" value="2"/>
</dbReference>
<dbReference type="InterPro" id="IPR011990">
    <property type="entry name" value="TPR-like_helical_dom_sf"/>
</dbReference>
<dbReference type="PANTHER" id="PTHR46082">
    <property type="entry name" value="ATP/GTP-BINDING PROTEIN-RELATED"/>
    <property type="match status" value="1"/>
</dbReference>
<reference evidence="2" key="1">
    <citation type="submission" date="2019-06" db="EMBL/GenBank/DDBJ databases">
        <title>Draft genome sequence of the griseofulvin-producing fungus Xylaria cubensis strain G536.</title>
        <authorList>
            <person name="Mead M.E."/>
            <person name="Raja H.A."/>
            <person name="Steenwyk J.L."/>
            <person name="Knowles S.L."/>
            <person name="Oberlies N.H."/>
            <person name="Rokas A."/>
        </authorList>
    </citation>
    <scope>NUCLEOTIDE SEQUENCE [LARGE SCALE GENOMIC DNA]</scope>
    <source>
        <strain evidence="2">G536</strain>
    </source>
</reference>
<dbReference type="Proteomes" id="UP000319160">
    <property type="component" value="Unassembled WGS sequence"/>
</dbReference>
<dbReference type="Pfam" id="PF13424">
    <property type="entry name" value="TPR_12"/>
    <property type="match status" value="2"/>
</dbReference>